<evidence type="ECO:0000313" key="1">
    <source>
        <dbReference type="EMBL" id="HBU96335.1"/>
    </source>
</evidence>
<evidence type="ECO:0000313" key="4">
    <source>
        <dbReference type="Proteomes" id="UP000264753"/>
    </source>
</evidence>
<dbReference type="NCBIfam" id="TIGR01053">
    <property type="entry name" value="LSD1"/>
    <property type="match status" value="1"/>
</dbReference>
<dbReference type="Proteomes" id="UP000264753">
    <property type="component" value="Unassembled WGS sequence"/>
</dbReference>
<name>A0A358HMC4_9PROT</name>
<protein>
    <submittedName>
        <fullName evidence="1">Uncharacterized protein</fullName>
    </submittedName>
</protein>
<dbReference type="EMBL" id="DOOG01000006">
    <property type="protein sequence ID" value="HBU96335.1"/>
    <property type="molecule type" value="Genomic_DNA"/>
</dbReference>
<accession>A0A358HMC4</accession>
<gene>
    <name evidence="1" type="ORF">DEF21_00340</name>
    <name evidence="2" type="ORF">DHR80_20095</name>
</gene>
<comment type="caution">
    <text evidence="1">The sequence shown here is derived from an EMBL/GenBank/DDBJ whole genome shotgun (WGS) entry which is preliminary data.</text>
</comment>
<evidence type="ECO:0000313" key="3">
    <source>
        <dbReference type="Proteomes" id="UP000264179"/>
    </source>
</evidence>
<evidence type="ECO:0000313" key="2">
    <source>
        <dbReference type="EMBL" id="HCW69456.1"/>
    </source>
</evidence>
<dbReference type="AlphaFoldDB" id="A0A358HMC4"/>
<dbReference type="EMBL" id="DPOP01000155">
    <property type="protein sequence ID" value="HCW69456.1"/>
    <property type="molecule type" value="Genomic_DNA"/>
</dbReference>
<proteinExistence type="predicted"/>
<reference evidence="3 4" key="1">
    <citation type="journal article" date="2018" name="Nat. Biotechnol.">
        <title>A standardized bacterial taxonomy based on genome phylogeny substantially revises the tree of life.</title>
        <authorList>
            <person name="Parks D.H."/>
            <person name="Chuvochina M."/>
            <person name="Waite D.W."/>
            <person name="Rinke C."/>
            <person name="Skarshewski A."/>
            <person name="Chaumeil P.A."/>
            <person name="Hugenholtz P."/>
        </authorList>
    </citation>
    <scope>NUCLEOTIDE SEQUENCE [LARGE SCALE GENOMIC DNA]</scope>
    <source>
        <strain evidence="1">UBA8707</strain>
        <strain evidence="2">UBA9881</strain>
    </source>
</reference>
<sequence length="24" mass="2660">MSCAACRTGLKDSNRYWRGAASVR</sequence>
<organism evidence="1 4">
    <name type="scientific">Thalassospira lucentensis</name>
    <dbReference type="NCBI Taxonomy" id="168935"/>
    <lineage>
        <taxon>Bacteria</taxon>
        <taxon>Pseudomonadati</taxon>
        <taxon>Pseudomonadota</taxon>
        <taxon>Alphaproteobacteria</taxon>
        <taxon>Rhodospirillales</taxon>
        <taxon>Thalassospiraceae</taxon>
        <taxon>Thalassospira</taxon>
    </lineage>
</organism>
<dbReference type="Proteomes" id="UP000264179">
    <property type="component" value="Unassembled WGS sequence"/>
</dbReference>